<accession>E5KD71</accession>
<protein>
    <submittedName>
        <fullName evidence="2">Truncated FspA isoform 2</fullName>
    </submittedName>
</protein>
<reference evidence="2" key="2">
    <citation type="submission" date="2010-08" db="EMBL/GenBank/DDBJ databases">
        <authorList>
            <person name="de Haan C.P.A."/>
        </authorList>
    </citation>
    <scope>NUCLEOTIDE SEQUENCE</scope>
    <source>
        <strain evidence="2">T-73494</strain>
    </source>
</reference>
<dbReference type="EMBL" id="HQ104943">
    <property type="protein sequence ID" value="ADP68643.1"/>
    <property type="molecule type" value="Genomic_DNA"/>
</dbReference>
<feature type="region of interest" description="Disordered" evidence="1">
    <location>
        <begin position="1"/>
        <end position="22"/>
    </location>
</feature>
<organism evidence="2">
    <name type="scientific">Campylobacter jejuni</name>
    <dbReference type="NCBI Taxonomy" id="197"/>
    <lineage>
        <taxon>Bacteria</taxon>
        <taxon>Pseudomonadati</taxon>
        <taxon>Campylobacterota</taxon>
        <taxon>Epsilonproteobacteria</taxon>
        <taxon>Campylobacterales</taxon>
        <taxon>Campylobacteraceae</taxon>
        <taxon>Campylobacter</taxon>
    </lineage>
</organism>
<dbReference type="AlphaFoldDB" id="E5KD71"/>
<evidence type="ECO:0000313" key="2">
    <source>
        <dbReference type="EMBL" id="ADP68643.1"/>
    </source>
</evidence>
<name>E5KD71_CAMJU</name>
<sequence>MKIDTLTKNFSNYQTQTNKNNN</sequence>
<reference evidence="2" key="1">
    <citation type="journal article" date="2010" name="Appl. Environ. Microbiol.">
        <title>Association of Campylobacter jejuni Cj0859c gene (fspA) variants with different C. jejuni multilocus sequence types.</title>
        <authorList>
            <person name="de Haan C.P."/>
            <person name="Kivisto R."/>
            <person name="Hanninen M.L."/>
        </authorList>
    </citation>
    <scope>NUCLEOTIDE SEQUENCE</scope>
    <source>
        <strain evidence="2">T-73494</strain>
    </source>
</reference>
<evidence type="ECO:0000256" key="1">
    <source>
        <dbReference type="SAM" id="MobiDB-lite"/>
    </source>
</evidence>
<proteinExistence type="predicted"/>